<name>A0A420DD65_9FLAO</name>
<feature type="compositionally biased region" description="Basic and acidic residues" evidence="1">
    <location>
        <begin position="80"/>
        <end position="99"/>
    </location>
</feature>
<gene>
    <name evidence="2" type="ORF">BXY58_0092</name>
</gene>
<organism evidence="2 3">
    <name type="scientific">Epilithonimonas arachidiradicis</name>
    <dbReference type="NCBI Taxonomy" id="1617282"/>
    <lineage>
        <taxon>Bacteria</taxon>
        <taxon>Pseudomonadati</taxon>
        <taxon>Bacteroidota</taxon>
        <taxon>Flavobacteriia</taxon>
        <taxon>Flavobacteriales</taxon>
        <taxon>Weeksellaceae</taxon>
        <taxon>Chryseobacterium group</taxon>
        <taxon>Epilithonimonas</taxon>
    </lineage>
</organism>
<reference evidence="2 3" key="1">
    <citation type="submission" date="2018-09" db="EMBL/GenBank/DDBJ databases">
        <title>Genomic Encyclopedia of Archaeal and Bacterial Type Strains, Phase II (KMG-II): from individual species to whole genera.</title>
        <authorList>
            <person name="Goeker M."/>
        </authorList>
    </citation>
    <scope>NUCLEOTIDE SEQUENCE [LARGE SCALE GENOMIC DNA]</scope>
    <source>
        <strain evidence="2 3">DSM 27620</strain>
    </source>
</reference>
<feature type="region of interest" description="Disordered" evidence="1">
    <location>
        <begin position="72"/>
        <end position="121"/>
    </location>
</feature>
<accession>A0A420DD65</accession>
<dbReference type="AlphaFoldDB" id="A0A420DD65"/>
<evidence type="ECO:0000313" key="2">
    <source>
        <dbReference type="EMBL" id="RKE89529.1"/>
    </source>
</evidence>
<proteinExistence type="predicted"/>
<dbReference type="EMBL" id="RAQH01000001">
    <property type="protein sequence ID" value="RKE89529.1"/>
    <property type="molecule type" value="Genomic_DNA"/>
</dbReference>
<evidence type="ECO:0000256" key="1">
    <source>
        <dbReference type="SAM" id="MobiDB-lite"/>
    </source>
</evidence>
<sequence>MLWSFYFIKIGLIFGFVKIIKINNMKKIITTVAALAFGTVFITAQTTKKTETKSTTKNVELRSKKYVKQNNAPKMVDTANIEHRQKKADENITKPDAPHGDGLTDEATKPSQIHPRPGQTE</sequence>
<comment type="caution">
    <text evidence="2">The sequence shown here is derived from an EMBL/GenBank/DDBJ whole genome shotgun (WGS) entry which is preliminary data.</text>
</comment>
<dbReference type="Proteomes" id="UP000285906">
    <property type="component" value="Unassembled WGS sequence"/>
</dbReference>
<protein>
    <submittedName>
        <fullName evidence="2">Uncharacterized protein</fullName>
    </submittedName>
</protein>
<evidence type="ECO:0000313" key="3">
    <source>
        <dbReference type="Proteomes" id="UP000285906"/>
    </source>
</evidence>